<dbReference type="GO" id="GO:0043743">
    <property type="term" value="F:LPPG:FO 2-phospho-L-lactate transferase activity"/>
    <property type="evidence" value="ECO:0007669"/>
    <property type="project" value="InterPro"/>
</dbReference>
<keyword evidence="1 2" id="KW-0963">Cytoplasm</keyword>
<organism evidence="3 4">
    <name type="scientific">Candidatus Ryanbacteria bacterium RIFCSPHIGHO2_01_FULL_45_22</name>
    <dbReference type="NCBI Taxonomy" id="1802114"/>
    <lineage>
        <taxon>Bacteria</taxon>
        <taxon>Candidatus Ryaniibacteriota</taxon>
    </lineage>
</organism>
<protein>
    <recommendedName>
        <fullName evidence="2">Putative gluconeogenesis factor</fullName>
    </recommendedName>
</protein>
<reference evidence="3 4" key="1">
    <citation type="journal article" date="2016" name="Nat. Commun.">
        <title>Thousands of microbial genomes shed light on interconnected biogeochemical processes in an aquifer system.</title>
        <authorList>
            <person name="Anantharaman K."/>
            <person name="Brown C.T."/>
            <person name="Hug L.A."/>
            <person name="Sharon I."/>
            <person name="Castelle C.J."/>
            <person name="Probst A.J."/>
            <person name="Thomas B.C."/>
            <person name="Singh A."/>
            <person name="Wilkins M.J."/>
            <person name="Karaoz U."/>
            <person name="Brodie E.L."/>
            <person name="Williams K.H."/>
            <person name="Hubbard S.S."/>
            <person name="Banfield J.F."/>
        </authorList>
    </citation>
    <scope>NUCLEOTIDE SEQUENCE [LARGE SCALE GENOMIC DNA]</scope>
</reference>
<dbReference type="GO" id="GO:0008360">
    <property type="term" value="P:regulation of cell shape"/>
    <property type="evidence" value="ECO:0007669"/>
    <property type="project" value="UniProtKB-UniRule"/>
</dbReference>
<sequence length="328" mass="35998">MKKKKVVVIGGGTGTSVVLQGLKKYPVDLSAIITTADDGSSSGVLRKEFDMVPPGDIRQCLVALAAKDFGYLNERFQKGFLQGHTLGNLLITLFSQHNKDFQQAIDELLLLVGAEGSLIPMTLRPVTLSAHLTNGKILVGESRITRSRDIHKKLKKLSLSPKTAHANPRAVQVLLEADAIIVGPGNLYASIIPVLLLPEITHAMRIAYGKKIYVANLFTQSGHTPGFGVKDYLHVLERYMGGDVFTHIIYNTKRLPVSFINQHRNDIVGEEISISSQTRADARMVGRSLASSFPKKGLSMNDPLHIMRNPFLHDPVKLAKALMKILHS</sequence>
<dbReference type="AlphaFoldDB" id="A0A1G2G1G9"/>
<comment type="function">
    <text evidence="2">Required for morphogenesis under gluconeogenic growth conditions.</text>
</comment>
<dbReference type="NCBIfam" id="TIGR01826">
    <property type="entry name" value="CofD_related"/>
    <property type="match status" value="1"/>
</dbReference>
<dbReference type="STRING" id="1802114.A2719_02375"/>
<dbReference type="EMBL" id="MHNK01000007">
    <property type="protein sequence ID" value="OGZ44184.1"/>
    <property type="molecule type" value="Genomic_DNA"/>
</dbReference>
<dbReference type="Proteomes" id="UP000177480">
    <property type="component" value="Unassembled WGS sequence"/>
</dbReference>
<dbReference type="Pfam" id="PF01933">
    <property type="entry name" value="CofD"/>
    <property type="match status" value="1"/>
</dbReference>
<comment type="caution">
    <text evidence="3">The sequence shown here is derived from an EMBL/GenBank/DDBJ whole genome shotgun (WGS) entry which is preliminary data.</text>
</comment>
<dbReference type="GO" id="GO:0005737">
    <property type="term" value="C:cytoplasm"/>
    <property type="evidence" value="ECO:0007669"/>
    <property type="project" value="UniProtKB-SubCell"/>
</dbReference>
<gene>
    <name evidence="3" type="ORF">A2719_02375</name>
</gene>
<dbReference type="InterPro" id="IPR010119">
    <property type="entry name" value="Gluconeogen_factor"/>
</dbReference>
<dbReference type="InterPro" id="IPR038136">
    <property type="entry name" value="CofD-like_dom_sf"/>
</dbReference>
<dbReference type="InterPro" id="IPR002882">
    <property type="entry name" value="CofD"/>
</dbReference>
<comment type="subcellular location">
    <subcellularLocation>
        <location evidence="2">Cytoplasm</location>
    </subcellularLocation>
</comment>
<dbReference type="PANTHER" id="PTHR30135">
    <property type="entry name" value="UNCHARACTERIZED PROTEIN YVCK-RELATED"/>
    <property type="match status" value="1"/>
</dbReference>
<evidence type="ECO:0000256" key="2">
    <source>
        <dbReference type="HAMAP-Rule" id="MF_00973"/>
    </source>
</evidence>
<name>A0A1G2G1G9_9BACT</name>
<evidence type="ECO:0000256" key="1">
    <source>
        <dbReference type="ARBA" id="ARBA00022490"/>
    </source>
</evidence>
<dbReference type="SUPFAM" id="SSF142338">
    <property type="entry name" value="CofD-like"/>
    <property type="match status" value="1"/>
</dbReference>
<accession>A0A1G2G1G9</accession>
<comment type="similarity">
    <text evidence="2">Belongs to the gluconeogenesis factor family.</text>
</comment>
<dbReference type="CDD" id="cd07187">
    <property type="entry name" value="YvcK_like"/>
    <property type="match status" value="1"/>
</dbReference>
<evidence type="ECO:0000313" key="4">
    <source>
        <dbReference type="Proteomes" id="UP000177480"/>
    </source>
</evidence>
<dbReference type="PANTHER" id="PTHR30135:SF3">
    <property type="entry name" value="GLUCONEOGENESIS FACTOR-RELATED"/>
    <property type="match status" value="1"/>
</dbReference>
<dbReference type="HAMAP" id="MF_00973">
    <property type="entry name" value="Gluconeogen_factor"/>
    <property type="match status" value="1"/>
</dbReference>
<evidence type="ECO:0000313" key="3">
    <source>
        <dbReference type="EMBL" id="OGZ44184.1"/>
    </source>
</evidence>
<dbReference type="Gene3D" id="3.40.50.10680">
    <property type="entry name" value="CofD-like domains"/>
    <property type="match status" value="1"/>
</dbReference>
<proteinExistence type="inferred from homology"/>